<dbReference type="InterPro" id="IPR003593">
    <property type="entry name" value="AAA+_ATPase"/>
</dbReference>
<protein>
    <submittedName>
        <fullName evidence="5">Type II secretion system protein E</fullName>
    </submittedName>
</protein>
<dbReference type="InterPro" id="IPR027417">
    <property type="entry name" value="P-loop_NTPase"/>
</dbReference>
<evidence type="ECO:0000259" key="4">
    <source>
        <dbReference type="PROSITE" id="PS00662"/>
    </source>
</evidence>
<name>A0A0G1H369_9BACT</name>
<evidence type="ECO:0000313" key="6">
    <source>
        <dbReference type="Proteomes" id="UP000034736"/>
    </source>
</evidence>
<dbReference type="PANTHER" id="PTHR30258">
    <property type="entry name" value="TYPE II SECRETION SYSTEM PROTEIN GSPE-RELATED"/>
    <property type="match status" value="1"/>
</dbReference>
<sequence length="405" mass="45181">MTPGAKIKTELTRGAATSIIDLVDSLIEEAHTLRASDLHIDPLEKEVKVRLRIDGVLQDAHSLPKDIHSQIITRIKVLARLRLDEHQAPQDGRFRIILNDIFIDIRVSISPTYHGENAVMRILAERAENLTLESLGLRQEDRIKVEKASRNPYGMILATGPTGSGKTTTLYTILKKLHTKEVSIITIEDPVEYSIEGINQMQVNPRAGLTFANGLRSMLRQDPDIIMVGEVRDSETAGLAVNTALTGHLVLSTLHTNDAATTLARLIDLGLEPYLITATVNLVIGQRLVRKICDECKTKRKLSEAEEKNLREMKLLPKELLSDHTVWHGKGCGNCVNSGYRGRIGIYEIMEITEAIREAMLLRKSSAEIKRLAQFAGMKTMVEDGFTKAFIGITTIEEVFRVIHE</sequence>
<gene>
    <name evidence="5" type="ORF">UW30_C0011G0031</name>
</gene>
<dbReference type="GO" id="GO:0016887">
    <property type="term" value="F:ATP hydrolysis activity"/>
    <property type="evidence" value="ECO:0007669"/>
    <property type="project" value="TreeGrafter"/>
</dbReference>
<dbReference type="PANTHER" id="PTHR30258:SF3">
    <property type="entry name" value="SLL1921 PROTEIN"/>
    <property type="match status" value="1"/>
</dbReference>
<dbReference type="CDD" id="cd01129">
    <property type="entry name" value="PulE-GspE-like"/>
    <property type="match status" value="1"/>
</dbReference>
<evidence type="ECO:0000256" key="1">
    <source>
        <dbReference type="ARBA" id="ARBA00006611"/>
    </source>
</evidence>
<dbReference type="GO" id="GO:0005524">
    <property type="term" value="F:ATP binding"/>
    <property type="evidence" value="ECO:0007669"/>
    <property type="project" value="UniProtKB-KW"/>
</dbReference>
<dbReference type="SMART" id="SM00382">
    <property type="entry name" value="AAA"/>
    <property type="match status" value="1"/>
</dbReference>
<keyword evidence="3" id="KW-0067">ATP-binding</keyword>
<dbReference type="Pfam" id="PF00437">
    <property type="entry name" value="T2SSE"/>
    <property type="match status" value="1"/>
</dbReference>
<dbReference type="PATRIC" id="fig|1618647.3.peg.523"/>
<evidence type="ECO:0000256" key="3">
    <source>
        <dbReference type="ARBA" id="ARBA00022840"/>
    </source>
</evidence>
<accession>A0A0G1H369</accession>
<feature type="domain" description="Bacterial type II secretion system protein E" evidence="4">
    <location>
        <begin position="219"/>
        <end position="233"/>
    </location>
</feature>
<dbReference type="Gene3D" id="3.30.450.90">
    <property type="match status" value="1"/>
</dbReference>
<dbReference type="InterPro" id="IPR001482">
    <property type="entry name" value="T2SS/T4SS_dom"/>
</dbReference>
<keyword evidence="2" id="KW-0547">Nucleotide-binding</keyword>
<dbReference type="AlphaFoldDB" id="A0A0G1H369"/>
<dbReference type="PROSITE" id="PS00662">
    <property type="entry name" value="T2SP_E"/>
    <property type="match status" value="1"/>
</dbReference>
<dbReference type="Gene3D" id="3.40.50.300">
    <property type="entry name" value="P-loop containing nucleotide triphosphate hydrolases"/>
    <property type="match status" value="1"/>
</dbReference>
<dbReference type="FunFam" id="3.40.50.300:FF:000398">
    <property type="entry name" value="Type IV pilus assembly ATPase PilB"/>
    <property type="match status" value="1"/>
</dbReference>
<dbReference type="GO" id="GO:0005886">
    <property type="term" value="C:plasma membrane"/>
    <property type="evidence" value="ECO:0007669"/>
    <property type="project" value="TreeGrafter"/>
</dbReference>
<evidence type="ECO:0000313" key="5">
    <source>
        <dbReference type="EMBL" id="KKT41200.1"/>
    </source>
</evidence>
<dbReference type="STRING" id="1618647.UW30_C0011G0031"/>
<dbReference type="SUPFAM" id="SSF52540">
    <property type="entry name" value="P-loop containing nucleoside triphosphate hydrolases"/>
    <property type="match status" value="1"/>
</dbReference>
<organism evidence="5 6">
    <name type="scientific">Candidatus Giovannonibacteria bacterium GW2011_GWA2_44_13b</name>
    <dbReference type="NCBI Taxonomy" id="1618647"/>
    <lineage>
        <taxon>Bacteria</taxon>
        <taxon>Candidatus Giovannoniibacteriota</taxon>
    </lineage>
</organism>
<comment type="similarity">
    <text evidence="1">Belongs to the GSP E family.</text>
</comment>
<evidence type="ECO:0000256" key="2">
    <source>
        <dbReference type="ARBA" id="ARBA00022741"/>
    </source>
</evidence>
<comment type="caution">
    <text evidence="5">The sequence shown here is derived from an EMBL/GenBank/DDBJ whole genome shotgun (WGS) entry which is preliminary data.</text>
</comment>
<reference evidence="5 6" key="1">
    <citation type="journal article" date="2015" name="Nature">
        <title>rRNA introns, odd ribosomes, and small enigmatic genomes across a large radiation of phyla.</title>
        <authorList>
            <person name="Brown C.T."/>
            <person name="Hug L.A."/>
            <person name="Thomas B.C."/>
            <person name="Sharon I."/>
            <person name="Castelle C.J."/>
            <person name="Singh A."/>
            <person name="Wilkins M.J."/>
            <person name="Williams K.H."/>
            <person name="Banfield J.F."/>
        </authorList>
    </citation>
    <scope>NUCLEOTIDE SEQUENCE [LARGE SCALE GENOMIC DNA]</scope>
</reference>
<dbReference type="Proteomes" id="UP000034736">
    <property type="component" value="Unassembled WGS sequence"/>
</dbReference>
<dbReference type="EMBL" id="LCHU01000011">
    <property type="protein sequence ID" value="KKT41200.1"/>
    <property type="molecule type" value="Genomic_DNA"/>
</dbReference>
<proteinExistence type="inferred from homology"/>